<accession>A0A164F7K2</accession>
<dbReference type="EMBL" id="LRGB01021154">
    <property type="protein sequence ID" value="KZR97507.1"/>
    <property type="molecule type" value="Genomic_DNA"/>
</dbReference>
<proteinExistence type="predicted"/>
<keyword evidence="2" id="KW-1185">Reference proteome</keyword>
<dbReference type="AlphaFoldDB" id="A0A164F7K2"/>
<sequence length="75" mass="8436">METVFEIVLYPHGTRVGSGHKVLGTVTHRIQFFCREDLPIRPNTYPLDTGPSPSNGRARHKRGYTNTSILLLCPD</sequence>
<dbReference type="Proteomes" id="UP000076858">
    <property type="component" value="Unassembled WGS sequence"/>
</dbReference>
<evidence type="ECO:0000313" key="1">
    <source>
        <dbReference type="EMBL" id="KZR97507.1"/>
    </source>
</evidence>
<name>A0A164F7K2_9CRUS</name>
<comment type="caution">
    <text evidence="1">The sequence shown here is derived from an EMBL/GenBank/DDBJ whole genome shotgun (WGS) entry which is preliminary data.</text>
</comment>
<evidence type="ECO:0000313" key="2">
    <source>
        <dbReference type="Proteomes" id="UP000076858"/>
    </source>
</evidence>
<organism evidence="1 2">
    <name type="scientific">Daphnia magna</name>
    <dbReference type="NCBI Taxonomy" id="35525"/>
    <lineage>
        <taxon>Eukaryota</taxon>
        <taxon>Metazoa</taxon>
        <taxon>Ecdysozoa</taxon>
        <taxon>Arthropoda</taxon>
        <taxon>Crustacea</taxon>
        <taxon>Branchiopoda</taxon>
        <taxon>Diplostraca</taxon>
        <taxon>Cladocera</taxon>
        <taxon>Anomopoda</taxon>
        <taxon>Daphniidae</taxon>
        <taxon>Daphnia</taxon>
    </lineage>
</organism>
<reference evidence="1 2" key="1">
    <citation type="submission" date="2016-03" db="EMBL/GenBank/DDBJ databases">
        <title>EvidentialGene: Evidence-directed Construction of Genes on Genomes.</title>
        <authorList>
            <person name="Gilbert D.G."/>
            <person name="Choi J.-H."/>
            <person name="Mockaitis K."/>
            <person name="Colbourne J."/>
            <person name="Pfrender M."/>
        </authorList>
    </citation>
    <scope>NUCLEOTIDE SEQUENCE [LARGE SCALE GENOMIC DNA]</scope>
    <source>
        <strain evidence="1 2">Xinb3</strain>
        <tissue evidence="1">Complete organism</tissue>
    </source>
</reference>
<gene>
    <name evidence="1" type="ORF">APZ42_007582</name>
</gene>
<protein>
    <submittedName>
        <fullName evidence="1">Uncharacterized protein</fullName>
    </submittedName>
</protein>